<dbReference type="PROSITE" id="PS01057">
    <property type="entry name" value="SAICAR_SYNTHETASE_1"/>
    <property type="match status" value="1"/>
</dbReference>
<evidence type="ECO:0000256" key="3">
    <source>
        <dbReference type="ARBA" id="ARBA00012217"/>
    </source>
</evidence>
<dbReference type="InterPro" id="IPR018236">
    <property type="entry name" value="SAICAR_synthetase_CS"/>
</dbReference>
<dbReference type="STRING" id="1423719.FC66_GL000187"/>
<sequence>MLRNYLKEANYLDQLIYEGKAKDVYQTSDNEVLRMVYKNQATALNGKRMEEIPGKGSLNRQISNIIFTYLTNNGIKTHFIKNMSETEQLVKKTDIIPIEFVLRNVISGSFARKFNQIEGTKLLSPVLEYYYKSDALDDPVINESQIFALKFVTELEIIEIKKQILVINQLLVQLFKKINIDLIDFKLEFGRYHGAIILADEFSPDNARLWDTTTHDSLDKDIFRKEQGSIIPAYEEVLNRLKTEKGLTNV</sequence>
<dbReference type="PROSITE" id="PS01058">
    <property type="entry name" value="SAICAR_SYNTHETASE_2"/>
    <property type="match status" value="1"/>
</dbReference>
<dbReference type="EC" id="6.3.2.6" evidence="3 11"/>
<evidence type="ECO:0000256" key="8">
    <source>
        <dbReference type="ARBA" id="ARBA00022840"/>
    </source>
</evidence>
<evidence type="ECO:0000256" key="7">
    <source>
        <dbReference type="ARBA" id="ARBA00022755"/>
    </source>
</evidence>
<comment type="caution">
    <text evidence="13">The sequence shown here is derived from an EMBL/GenBank/DDBJ whole genome shotgun (WGS) entry which is preliminary data.</text>
</comment>
<evidence type="ECO:0000256" key="5">
    <source>
        <dbReference type="ARBA" id="ARBA00022598"/>
    </source>
</evidence>
<evidence type="ECO:0000256" key="11">
    <source>
        <dbReference type="HAMAP-Rule" id="MF_00137"/>
    </source>
</evidence>
<keyword evidence="7 11" id="KW-0658">Purine biosynthesis</keyword>
<dbReference type="UniPathway" id="UPA00074">
    <property type="reaction ID" value="UER00131"/>
</dbReference>
<dbReference type="Pfam" id="PF01259">
    <property type="entry name" value="SAICAR_synt"/>
    <property type="match status" value="1"/>
</dbReference>
<evidence type="ECO:0000256" key="2">
    <source>
        <dbReference type="ARBA" id="ARBA00010190"/>
    </source>
</evidence>
<protein>
    <recommendedName>
        <fullName evidence="4 11">Phosphoribosylaminoimidazole-succinocarboxamide synthase</fullName>
        <ecNumber evidence="3 11">6.3.2.6</ecNumber>
    </recommendedName>
    <alternativeName>
        <fullName evidence="9 11">SAICAR synthetase</fullName>
    </alternativeName>
</protein>
<keyword evidence="6 11" id="KW-0547">Nucleotide-binding</keyword>
<evidence type="ECO:0000313" key="14">
    <source>
        <dbReference type="Proteomes" id="UP000051450"/>
    </source>
</evidence>
<evidence type="ECO:0000256" key="1">
    <source>
        <dbReference type="ARBA" id="ARBA00004672"/>
    </source>
</evidence>
<comment type="catalytic activity">
    <reaction evidence="10 11">
        <text>5-amino-1-(5-phospho-D-ribosyl)imidazole-4-carboxylate + L-aspartate + ATP = (2S)-2-[5-amino-1-(5-phospho-beta-D-ribosyl)imidazole-4-carboxamido]succinate + ADP + phosphate + 2 H(+)</text>
        <dbReference type="Rhea" id="RHEA:22628"/>
        <dbReference type="ChEBI" id="CHEBI:15378"/>
        <dbReference type="ChEBI" id="CHEBI:29991"/>
        <dbReference type="ChEBI" id="CHEBI:30616"/>
        <dbReference type="ChEBI" id="CHEBI:43474"/>
        <dbReference type="ChEBI" id="CHEBI:58443"/>
        <dbReference type="ChEBI" id="CHEBI:77657"/>
        <dbReference type="ChEBI" id="CHEBI:456216"/>
        <dbReference type="EC" id="6.3.2.6"/>
    </reaction>
</comment>
<comment type="similarity">
    <text evidence="2 11">Belongs to the SAICAR synthetase family.</text>
</comment>
<name>A0A0R1HS74_9LACO</name>
<dbReference type="GO" id="GO:0005524">
    <property type="term" value="F:ATP binding"/>
    <property type="evidence" value="ECO:0007669"/>
    <property type="project" value="UniProtKB-KW"/>
</dbReference>
<dbReference type="AlphaFoldDB" id="A0A0R1HS74"/>
<keyword evidence="14" id="KW-1185">Reference proteome</keyword>
<comment type="pathway">
    <text evidence="1 11">Purine metabolism; IMP biosynthesis via de novo pathway; 5-amino-1-(5-phospho-D-ribosyl)imidazole-4-carboxamide from 5-amino-1-(5-phospho-D-ribosyl)imidazole-4-carboxylate: step 1/2.</text>
</comment>
<dbReference type="Proteomes" id="UP000051450">
    <property type="component" value="Unassembled WGS sequence"/>
</dbReference>
<dbReference type="GO" id="GO:0004639">
    <property type="term" value="F:phosphoribosylaminoimidazolesuccinocarboxamide synthase activity"/>
    <property type="evidence" value="ECO:0007669"/>
    <property type="project" value="UniProtKB-UniRule"/>
</dbReference>
<dbReference type="Gene3D" id="3.30.470.20">
    <property type="entry name" value="ATP-grasp fold, B domain"/>
    <property type="match status" value="1"/>
</dbReference>
<evidence type="ECO:0000256" key="4">
    <source>
        <dbReference type="ARBA" id="ARBA00016460"/>
    </source>
</evidence>
<keyword evidence="5 11" id="KW-0436">Ligase</keyword>
<gene>
    <name evidence="11" type="primary">purC</name>
    <name evidence="13" type="ORF">FC66_GL000187</name>
</gene>
<evidence type="ECO:0000259" key="12">
    <source>
        <dbReference type="Pfam" id="PF01259"/>
    </source>
</evidence>
<dbReference type="InterPro" id="IPR001636">
    <property type="entry name" value="SAICAR_synth"/>
</dbReference>
<dbReference type="Gene3D" id="3.30.200.20">
    <property type="entry name" value="Phosphorylase Kinase, domain 1"/>
    <property type="match status" value="1"/>
</dbReference>
<proteinExistence type="inferred from homology"/>
<keyword evidence="8 11" id="KW-0067">ATP-binding</keyword>
<dbReference type="InterPro" id="IPR033934">
    <property type="entry name" value="SAICAR_synt_PurC"/>
</dbReference>
<reference evidence="13 14" key="1">
    <citation type="journal article" date="2015" name="Genome Announc.">
        <title>Expanding the biotechnology potential of lactobacilli through comparative genomics of 213 strains and associated genera.</title>
        <authorList>
            <person name="Sun Z."/>
            <person name="Harris H.M."/>
            <person name="McCann A."/>
            <person name="Guo C."/>
            <person name="Argimon S."/>
            <person name="Zhang W."/>
            <person name="Yang X."/>
            <person name="Jeffery I.B."/>
            <person name="Cooney J.C."/>
            <person name="Kagawa T.F."/>
            <person name="Liu W."/>
            <person name="Song Y."/>
            <person name="Salvetti E."/>
            <person name="Wrobel A."/>
            <person name="Rasinkangas P."/>
            <person name="Parkhill J."/>
            <person name="Rea M.C."/>
            <person name="O'Sullivan O."/>
            <person name="Ritari J."/>
            <person name="Douillard F.P."/>
            <person name="Paul Ross R."/>
            <person name="Yang R."/>
            <person name="Briner A.E."/>
            <person name="Felis G.E."/>
            <person name="de Vos W.M."/>
            <person name="Barrangou R."/>
            <person name="Klaenhammer T.R."/>
            <person name="Caufield P.W."/>
            <person name="Cui Y."/>
            <person name="Zhang H."/>
            <person name="O'Toole P.W."/>
        </authorList>
    </citation>
    <scope>NUCLEOTIDE SEQUENCE [LARGE SCALE GENOMIC DNA]</scope>
    <source>
        <strain evidence="13 14">DSM 15638</strain>
    </source>
</reference>
<dbReference type="InterPro" id="IPR050089">
    <property type="entry name" value="SAICAR_synthetase"/>
</dbReference>
<evidence type="ECO:0000256" key="10">
    <source>
        <dbReference type="ARBA" id="ARBA00048475"/>
    </source>
</evidence>
<dbReference type="PATRIC" id="fig|1423719.4.peg.189"/>
<dbReference type="EMBL" id="AZDI01000001">
    <property type="protein sequence ID" value="KRK46564.1"/>
    <property type="molecule type" value="Genomic_DNA"/>
</dbReference>
<dbReference type="GO" id="GO:0009236">
    <property type="term" value="P:cobalamin biosynthetic process"/>
    <property type="evidence" value="ECO:0007669"/>
    <property type="project" value="InterPro"/>
</dbReference>
<organism evidence="13 14">
    <name type="scientific">Dellaglioa algida DSM 15638</name>
    <dbReference type="NCBI Taxonomy" id="1423719"/>
    <lineage>
        <taxon>Bacteria</taxon>
        <taxon>Bacillati</taxon>
        <taxon>Bacillota</taxon>
        <taxon>Bacilli</taxon>
        <taxon>Lactobacillales</taxon>
        <taxon>Lactobacillaceae</taxon>
        <taxon>Dellaglioa</taxon>
    </lineage>
</organism>
<dbReference type="GO" id="GO:0006189">
    <property type="term" value="P:'de novo' IMP biosynthetic process"/>
    <property type="evidence" value="ECO:0007669"/>
    <property type="project" value="UniProtKB-UniRule"/>
</dbReference>
<dbReference type="NCBIfam" id="TIGR00081">
    <property type="entry name" value="purC"/>
    <property type="match status" value="1"/>
</dbReference>
<dbReference type="CDD" id="cd01415">
    <property type="entry name" value="SAICAR_synt_PurC"/>
    <property type="match status" value="1"/>
</dbReference>
<dbReference type="PANTHER" id="PTHR43599">
    <property type="entry name" value="MULTIFUNCTIONAL PROTEIN ADE2"/>
    <property type="match status" value="1"/>
</dbReference>
<accession>A0A0R1HS74</accession>
<evidence type="ECO:0000256" key="9">
    <source>
        <dbReference type="ARBA" id="ARBA00030409"/>
    </source>
</evidence>
<evidence type="ECO:0000256" key="6">
    <source>
        <dbReference type="ARBA" id="ARBA00022741"/>
    </source>
</evidence>
<evidence type="ECO:0000313" key="13">
    <source>
        <dbReference type="EMBL" id="KRK46564.1"/>
    </source>
</evidence>
<dbReference type="InterPro" id="IPR028923">
    <property type="entry name" value="SAICAR_synt/ADE2_N"/>
</dbReference>
<dbReference type="PANTHER" id="PTHR43599:SF3">
    <property type="entry name" value="SI:DKEY-6E2.2"/>
    <property type="match status" value="1"/>
</dbReference>
<dbReference type="SUPFAM" id="SSF56104">
    <property type="entry name" value="SAICAR synthase-like"/>
    <property type="match status" value="1"/>
</dbReference>
<feature type="domain" description="SAICAR synthetase/ADE2 N-terminal" evidence="12">
    <location>
        <begin position="15"/>
        <end position="240"/>
    </location>
</feature>
<dbReference type="HAMAP" id="MF_00137">
    <property type="entry name" value="SAICAR_synth"/>
    <property type="match status" value="1"/>
</dbReference>